<comment type="caution">
    <text evidence="13">The sequence shown here is derived from an EMBL/GenBank/DDBJ whole genome shotgun (WGS) entry which is preliminary data.</text>
</comment>
<comment type="catalytic activity">
    <reaction evidence="11">
        <text>D-erythrose 4-phosphate + phosphoenolpyruvate + H2O = 7-phospho-2-dehydro-3-deoxy-D-arabino-heptonate + phosphate</text>
        <dbReference type="Rhea" id="RHEA:14717"/>
        <dbReference type="ChEBI" id="CHEBI:15377"/>
        <dbReference type="ChEBI" id="CHEBI:16897"/>
        <dbReference type="ChEBI" id="CHEBI:43474"/>
        <dbReference type="ChEBI" id="CHEBI:58394"/>
        <dbReference type="ChEBI" id="CHEBI:58702"/>
        <dbReference type="EC" id="2.5.1.54"/>
    </reaction>
</comment>
<dbReference type="GO" id="GO:0009073">
    <property type="term" value="P:aromatic amino acid family biosynthetic process"/>
    <property type="evidence" value="ECO:0007669"/>
    <property type="project" value="UniProtKB-KW"/>
</dbReference>
<name>A0A0F9EE06_9ZZZZ</name>
<evidence type="ECO:0000256" key="9">
    <source>
        <dbReference type="ARBA" id="ARBA00031349"/>
    </source>
</evidence>
<dbReference type="InterPro" id="IPR006219">
    <property type="entry name" value="DAHP_synth_1"/>
</dbReference>
<dbReference type="InterPro" id="IPR006218">
    <property type="entry name" value="DAHP1/KDSA"/>
</dbReference>
<dbReference type="AlphaFoldDB" id="A0A0F9EE06"/>
<evidence type="ECO:0000259" key="12">
    <source>
        <dbReference type="Pfam" id="PF00793"/>
    </source>
</evidence>
<sequence>MKPTQDLHIQELLPLISPRMLKSDLPLSETCAETVVNARDSIKGILLKEDKRMLVVVGPCSIHDEDAALEYAGKIRIICDRVADTLLVVMRVYFEKPRTTTGWKGMINDPNMDGSCNISTGLRRARQLMVQITGMGVPVATELLDPIVPQYIADLVSWTAIGARTTESQTHREMASGLSMPVGYKNSTDGSLTAAVNAMQAAMSPHSFVGIDQDGQTCIVKTIGNRWGHLVMRGGDRPNYDPISIEEACLQLSEKKLCKAIMVDCSHANSGKRFQWQEIVWKSVIDQRLAGNDALTGLMLESNLHEGNQKIPEDLAKLRRGVSVTDACIGWQDTERILLDTHERLMKELH</sequence>
<evidence type="ECO:0000256" key="8">
    <source>
        <dbReference type="ARBA" id="ARBA00031111"/>
    </source>
</evidence>
<organism evidence="13">
    <name type="scientific">marine sediment metagenome</name>
    <dbReference type="NCBI Taxonomy" id="412755"/>
    <lineage>
        <taxon>unclassified sequences</taxon>
        <taxon>metagenomes</taxon>
        <taxon>ecological metagenomes</taxon>
    </lineage>
</organism>
<dbReference type="NCBIfam" id="TIGR00034">
    <property type="entry name" value="aroFGH"/>
    <property type="match status" value="1"/>
</dbReference>
<accession>A0A0F9EE06</accession>
<comment type="similarity">
    <text evidence="3">Belongs to the class-I DAHP synthase family.</text>
</comment>
<dbReference type="Gene3D" id="3.20.20.70">
    <property type="entry name" value="Aldolase class I"/>
    <property type="match status" value="1"/>
</dbReference>
<feature type="domain" description="DAHP synthetase I/KDSA" evidence="12">
    <location>
        <begin position="44"/>
        <end position="337"/>
    </location>
</feature>
<keyword evidence="5" id="KW-0028">Amino-acid biosynthesis</keyword>
<protein>
    <recommendedName>
        <fullName evidence="4">3-deoxy-7-phosphoheptulonate synthase</fullName>
        <ecNumber evidence="4">2.5.1.54</ecNumber>
    </recommendedName>
    <alternativeName>
        <fullName evidence="10">3-deoxy-D-arabino-heptulosonate 7-phosphate synthase</fullName>
    </alternativeName>
    <alternativeName>
        <fullName evidence="9">DAHP synthase</fullName>
    </alternativeName>
    <alternativeName>
        <fullName evidence="8">Phospho-2-keto-3-deoxyheptonate aldolase</fullName>
    </alternativeName>
</protein>
<dbReference type="Pfam" id="PF00793">
    <property type="entry name" value="DAHP_synth_1"/>
    <property type="match status" value="1"/>
</dbReference>
<proteinExistence type="inferred from homology"/>
<evidence type="ECO:0000256" key="11">
    <source>
        <dbReference type="ARBA" id="ARBA00047508"/>
    </source>
</evidence>
<evidence type="ECO:0000256" key="6">
    <source>
        <dbReference type="ARBA" id="ARBA00022679"/>
    </source>
</evidence>
<dbReference type="FunFam" id="3.20.20.70:FF:000005">
    <property type="entry name" value="Phospho-2-dehydro-3-deoxyheptonate aldolase"/>
    <property type="match status" value="1"/>
</dbReference>
<dbReference type="SUPFAM" id="SSF51569">
    <property type="entry name" value="Aldolase"/>
    <property type="match status" value="1"/>
</dbReference>
<dbReference type="PANTHER" id="PTHR21225">
    <property type="entry name" value="PHOSPHO-2-DEHYDRO-3-DEOXYHEPTONATE ALDOLASE DAHP SYNTHETASE"/>
    <property type="match status" value="1"/>
</dbReference>
<reference evidence="13" key="1">
    <citation type="journal article" date="2015" name="Nature">
        <title>Complex archaea that bridge the gap between prokaryotes and eukaryotes.</title>
        <authorList>
            <person name="Spang A."/>
            <person name="Saw J.H."/>
            <person name="Jorgensen S.L."/>
            <person name="Zaremba-Niedzwiedzka K."/>
            <person name="Martijn J."/>
            <person name="Lind A.E."/>
            <person name="van Eijk R."/>
            <person name="Schleper C."/>
            <person name="Guy L."/>
            <person name="Ettema T.J."/>
        </authorList>
    </citation>
    <scope>NUCLEOTIDE SEQUENCE</scope>
</reference>
<dbReference type="PANTHER" id="PTHR21225:SF12">
    <property type="entry name" value="PHOSPHO-2-DEHYDRO-3-DEOXYHEPTONATE ALDOLASE, TYROSINE-INHIBITED"/>
    <property type="match status" value="1"/>
</dbReference>
<dbReference type="GO" id="GO:0008652">
    <property type="term" value="P:amino acid biosynthetic process"/>
    <property type="evidence" value="ECO:0007669"/>
    <property type="project" value="UniProtKB-KW"/>
</dbReference>
<evidence type="ECO:0000256" key="10">
    <source>
        <dbReference type="ARBA" id="ARBA00032193"/>
    </source>
</evidence>
<keyword evidence="7" id="KW-0057">Aromatic amino acid biosynthesis</keyword>
<dbReference type="InterPro" id="IPR013785">
    <property type="entry name" value="Aldolase_TIM"/>
</dbReference>
<evidence type="ECO:0000256" key="5">
    <source>
        <dbReference type="ARBA" id="ARBA00022605"/>
    </source>
</evidence>
<evidence type="ECO:0000256" key="4">
    <source>
        <dbReference type="ARBA" id="ARBA00012694"/>
    </source>
</evidence>
<dbReference type="NCBIfam" id="NF009395">
    <property type="entry name" value="PRK12755.1"/>
    <property type="match status" value="1"/>
</dbReference>
<dbReference type="GO" id="GO:0003849">
    <property type="term" value="F:3-deoxy-7-phosphoheptulonate synthase activity"/>
    <property type="evidence" value="ECO:0007669"/>
    <property type="project" value="UniProtKB-EC"/>
</dbReference>
<dbReference type="GO" id="GO:0005737">
    <property type="term" value="C:cytoplasm"/>
    <property type="evidence" value="ECO:0007669"/>
    <property type="project" value="TreeGrafter"/>
</dbReference>
<gene>
    <name evidence="13" type="ORF">LCGC14_2086310</name>
</gene>
<evidence type="ECO:0000256" key="3">
    <source>
        <dbReference type="ARBA" id="ARBA00007985"/>
    </source>
</evidence>
<dbReference type="EC" id="2.5.1.54" evidence="4"/>
<keyword evidence="6" id="KW-0808">Transferase</keyword>
<dbReference type="PIRSF" id="PIRSF001361">
    <property type="entry name" value="DAHP_synthase"/>
    <property type="match status" value="1"/>
</dbReference>
<evidence type="ECO:0000256" key="7">
    <source>
        <dbReference type="ARBA" id="ARBA00023141"/>
    </source>
</evidence>
<dbReference type="EMBL" id="LAZR01025316">
    <property type="protein sequence ID" value="KKL72298.1"/>
    <property type="molecule type" value="Genomic_DNA"/>
</dbReference>
<evidence type="ECO:0000256" key="2">
    <source>
        <dbReference type="ARBA" id="ARBA00004688"/>
    </source>
</evidence>
<evidence type="ECO:0000256" key="1">
    <source>
        <dbReference type="ARBA" id="ARBA00003726"/>
    </source>
</evidence>
<evidence type="ECO:0000313" key="13">
    <source>
        <dbReference type="EMBL" id="KKL72298.1"/>
    </source>
</evidence>
<comment type="function">
    <text evidence="1">Stereospecific condensation of phosphoenolpyruvate (PEP) and D-erythrose-4-phosphate (E4P) giving rise to 3-deoxy-D-arabino-heptulosonate-7-phosphate (DAHP).</text>
</comment>
<comment type="pathway">
    <text evidence="2">Metabolic intermediate biosynthesis; chorismate biosynthesis; chorismate from D-erythrose 4-phosphate and phosphoenolpyruvate: step 1/7.</text>
</comment>